<dbReference type="EMBL" id="BOQN01000018">
    <property type="protein sequence ID" value="GIM89696.1"/>
    <property type="molecule type" value="Genomic_DNA"/>
</dbReference>
<dbReference type="RefSeq" id="WP_213005660.1">
    <property type="nucleotide sequence ID" value="NZ_BOQN01000018.1"/>
</dbReference>
<dbReference type="Proteomes" id="UP000677082">
    <property type="component" value="Unassembled WGS sequence"/>
</dbReference>
<evidence type="ECO:0000313" key="1">
    <source>
        <dbReference type="EMBL" id="GIM89696.1"/>
    </source>
</evidence>
<evidence type="ECO:0000313" key="2">
    <source>
        <dbReference type="Proteomes" id="UP000677082"/>
    </source>
</evidence>
<sequence length="60" mass="6533">MPTINIRTSGGGESFTVDQATVDRCVEQLKNLDAVLRIDDEDGTAYIPARHVVSLFVAAR</sequence>
<accession>A0A919T8U9</accession>
<proteinExistence type="predicted"/>
<protein>
    <submittedName>
        <fullName evidence="1">Uncharacterized protein</fullName>
    </submittedName>
</protein>
<comment type="caution">
    <text evidence="1">The sequence shown here is derived from an EMBL/GenBank/DDBJ whole genome shotgun (WGS) entry which is preliminary data.</text>
</comment>
<name>A0A919T8U9_9ACTN</name>
<gene>
    <name evidence="1" type="ORF">Ato02nite_014890</name>
</gene>
<reference evidence="1 2" key="1">
    <citation type="submission" date="2021-03" db="EMBL/GenBank/DDBJ databases">
        <title>Whole genome shotgun sequence of Actinoplanes toevensis NBRC 105298.</title>
        <authorList>
            <person name="Komaki H."/>
            <person name="Tamura T."/>
        </authorList>
    </citation>
    <scope>NUCLEOTIDE SEQUENCE [LARGE SCALE GENOMIC DNA]</scope>
    <source>
        <strain evidence="1 2">NBRC 105298</strain>
    </source>
</reference>
<keyword evidence="2" id="KW-1185">Reference proteome</keyword>
<organism evidence="1 2">
    <name type="scientific">Paractinoplanes toevensis</name>
    <dbReference type="NCBI Taxonomy" id="571911"/>
    <lineage>
        <taxon>Bacteria</taxon>
        <taxon>Bacillati</taxon>
        <taxon>Actinomycetota</taxon>
        <taxon>Actinomycetes</taxon>
        <taxon>Micromonosporales</taxon>
        <taxon>Micromonosporaceae</taxon>
        <taxon>Paractinoplanes</taxon>
    </lineage>
</organism>
<dbReference type="AlphaFoldDB" id="A0A919T8U9"/>